<dbReference type="EMBL" id="CAUYUJ010014837">
    <property type="protein sequence ID" value="CAK0846638.1"/>
    <property type="molecule type" value="Genomic_DNA"/>
</dbReference>
<keyword evidence="2" id="KW-1185">Reference proteome</keyword>
<protein>
    <recommendedName>
        <fullName evidence="3">DNA replication ATP-dependent helicase/nuclease</fullName>
    </recommendedName>
</protein>
<name>A0ABN9TKY6_9DINO</name>
<accession>A0ABN9TKY6</accession>
<comment type="caution">
    <text evidence="1">The sequence shown here is derived from an EMBL/GenBank/DDBJ whole genome shotgun (WGS) entry which is preliminary data.</text>
</comment>
<evidence type="ECO:0000313" key="2">
    <source>
        <dbReference type="Proteomes" id="UP001189429"/>
    </source>
</evidence>
<sequence>MFKSTIAPGLLLRGKIDALRTVEGASSSESEMHIIEHKARQRKLFNSVREYEEIQCLGYIHLVQDHNQRERNESPLVRCILVETFGEDSSRHEILENPDLWHGKVLDVIRRRAEELTALVRGGPSASDLLSWLERL</sequence>
<dbReference type="Proteomes" id="UP001189429">
    <property type="component" value="Unassembled WGS sequence"/>
</dbReference>
<evidence type="ECO:0008006" key="3">
    <source>
        <dbReference type="Google" id="ProtNLM"/>
    </source>
</evidence>
<gene>
    <name evidence="1" type="ORF">PCOR1329_LOCUS40095</name>
</gene>
<evidence type="ECO:0000313" key="1">
    <source>
        <dbReference type="EMBL" id="CAK0846638.1"/>
    </source>
</evidence>
<reference evidence="1" key="1">
    <citation type="submission" date="2023-10" db="EMBL/GenBank/DDBJ databases">
        <authorList>
            <person name="Chen Y."/>
            <person name="Shah S."/>
            <person name="Dougan E. K."/>
            <person name="Thang M."/>
            <person name="Chan C."/>
        </authorList>
    </citation>
    <scope>NUCLEOTIDE SEQUENCE [LARGE SCALE GENOMIC DNA]</scope>
</reference>
<proteinExistence type="predicted"/>
<organism evidence="1 2">
    <name type="scientific">Prorocentrum cordatum</name>
    <dbReference type="NCBI Taxonomy" id="2364126"/>
    <lineage>
        <taxon>Eukaryota</taxon>
        <taxon>Sar</taxon>
        <taxon>Alveolata</taxon>
        <taxon>Dinophyceae</taxon>
        <taxon>Prorocentrales</taxon>
        <taxon>Prorocentraceae</taxon>
        <taxon>Prorocentrum</taxon>
    </lineage>
</organism>